<proteinExistence type="predicted"/>
<reference evidence="1 2" key="1">
    <citation type="submission" date="2019-10" db="EMBL/GenBank/DDBJ databases">
        <authorList>
            <person name="Karimi E."/>
        </authorList>
    </citation>
    <scope>NUCLEOTIDE SEQUENCE [LARGE SCALE GENOMIC DNA]</scope>
    <source>
        <strain evidence="1">Aeromonas sp. 8C</strain>
    </source>
</reference>
<organism evidence="1 2">
    <name type="scientific">Aeromonas veronii</name>
    <dbReference type="NCBI Taxonomy" id="654"/>
    <lineage>
        <taxon>Bacteria</taxon>
        <taxon>Pseudomonadati</taxon>
        <taxon>Pseudomonadota</taxon>
        <taxon>Gammaproteobacteria</taxon>
        <taxon>Aeromonadales</taxon>
        <taxon>Aeromonadaceae</taxon>
        <taxon>Aeromonas</taxon>
    </lineage>
</organism>
<sequence>MGQREHIDAAIACCGLSRLIFQELLLKKQKVINKQQVGERSLSGRYDETEQYHCTEQNTDTYHWIDDVTIFRTASTQRHQLTKQQIVNNQQGCQQNIGGKCQLLSVTNVQAHQNEIGEYQIQQKLLNRFTRIWALFYSCYHACYVLDYT</sequence>
<dbReference type="Proteomes" id="UP000439123">
    <property type="component" value="Unassembled WGS sequence"/>
</dbReference>
<evidence type="ECO:0000313" key="1">
    <source>
        <dbReference type="EMBL" id="VXA87867.1"/>
    </source>
</evidence>
<dbReference type="EMBL" id="CABWLC010000018">
    <property type="protein sequence ID" value="VXA87867.1"/>
    <property type="molecule type" value="Genomic_DNA"/>
</dbReference>
<name>A0A653L9B2_AERVE</name>
<dbReference type="RefSeq" id="WP_159157764.1">
    <property type="nucleotide sequence ID" value="NZ_CP072325.1"/>
</dbReference>
<accession>A0A653L9B2</accession>
<dbReference type="AlphaFoldDB" id="A0A653L9B2"/>
<evidence type="ECO:0000313" key="2">
    <source>
        <dbReference type="Proteomes" id="UP000439123"/>
    </source>
</evidence>
<protein>
    <submittedName>
        <fullName evidence="1">Uncharacterized protein</fullName>
    </submittedName>
</protein>
<gene>
    <name evidence="1" type="ORF">AERO8C_50406</name>
</gene>